<feature type="region of interest" description="Disordered" evidence="1">
    <location>
        <begin position="137"/>
        <end position="189"/>
    </location>
</feature>
<evidence type="ECO:0000313" key="3">
    <source>
        <dbReference type="Proteomes" id="UP000688137"/>
    </source>
</evidence>
<evidence type="ECO:0000313" key="2">
    <source>
        <dbReference type="EMBL" id="CAD8077486.1"/>
    </source>
</evidence>
<dbReference type="AlphaFoldDB" id="A0A8S1MKX7"/>
<comment type="caution">
    <text evidence="2">The sequence shown here is derived from an EMBL/GenBank/DDBJ whole genome shotgun (WGS) entry which is preliminary data.</text>
</comment>
<evidence type="ECO:0000256" key="1">
    <source>
        <dbReference type="SAM" id="MobiDB-lite"/>
    </source>
</evidence>
<name>A0A8S1MKX7_PARPR</name>
<organism evidence="2 3">
    <name type="scientific">Paramecium primaurelia</name>
    <dbReference type="NCBI Taxonomy" id="5886"/>
    <lineage>
        <taxon>Eukaryota</taxon>
        <taxon>Sar</taxon>
        <taxon>Alveolata</taxon>
        <taxon>Ciliophora</taxon>
        <taxon>Intramacronucleata</taxon>
        <taxon>Oligohymenophorea</taxon>
        <taxon>Peniculida</taxon>
        <taxon>Parameciidae</taxon>
        <taxon>Paramecium</taxon>
    </lineage>
</organism>
<keyword evidence="3" id="KW-1185">Reference proteome</keyword>
<accession>A0A8S1MKX7</accession>
<sequence>MQFIHDYAIIGEEENEPKLTYALPLNLHFQNFSNLLQAQKERQKSKIFMPLDLNIINQAQNGFKSSARSSPRNYFANKQVPSVDKIMQKMAIKHVSHHQIPTKKEEFYERQIRWLNQIKQTNKVKNQHKLNQEIQNCPFKPYTSPQQNINKEKLKENSKSILSPPPFKKPNKRNDSYTKIHLAKKQSVG</sequence>
<dbReference type="OMA" id="PRNYFAN"/>
<dbReference type="Proteomes" id="UP000688137">
    <property type="component" value="Unassembled WGS sequence"/>
</dbReference>
<gene>
    <name evidence="2" type="ORF">PPRIM_AZ9-3.1.T0580137</name>
</gene>
<dbReference type="EMBL" id="CAJJDM010000059">
    <property type="protein sequence ID" value="CAD8077486.1"/>
    <property type="molecule type" value="Genomic_DNA"/>
</dbReference>
<reference evidence="2" key="1">
    <citation type="submission" date="2021-01" db="EMBL/GenBank/DDBJ databases">
        <authorList>
            <consortium name="Genoscope - CEA"/>
            <person name="William W."/>
        </authorList>
    </citation>
    <scope>NUCLEOTIDE SEQUENCE</scope>
</reference>
<proteinExistence type="predicted"/>
<protein>
    <submittedName>
        <fullName evidence="2">Uncharacterized protein</fullName>
    </submittedName>
</protein>